<dbReference type="Proteomes" id="UP000637513">
    <property type="component" value="Unassembled WGS sequence"/>
</dbReference>
<dbReference type="PANTHER" id="PTHR45661">
    <property type="entry name" value="SURFACE ANTIGEN"/>
    <property type="match status" value="1"/>
</dbReference>
<feature type="transmembrane region" description="Helical" evidence="2">
    <location>
        <begin position="1232"/>
        <end position="1254"/>
    </location>
</feature>
<proteinExistence type="predicted"/>
<keyword evidence="6" id="KW-1185">Reference proteome</keyword>
<feature type="chain" id="PRO_5045557539" evidence="3">
    <location>
        <begin position="31"/>
        <end position="1534"/>
    </location>
</feature>
<organism evidence="5 6">
    <name type="scientific">Jutongia hominis</name>
    <dbReference type="NCBI Taxonomy" id="2763664"/>
    <lineage>
        <taxon>Bacteria</taxon>
        <taxon>Bacillati</taxon>
        <taxon>Bacillota</taxon>
        <taxon>Clostridia</taxon>
        <taxon>Lachnospirales</taxon>
        <taxon>Lachnospiraceae</taxon>
        <taxon>Jutongia</taxon>
    </lineage>
</organism>
<evidence type="ECO:0000256" key="2">
    <source>
        <dbReference type="SAM" id="Phobius"/>
    </source>
</evidence>
<dbReference type="Gene3D" id="2.60.40.10">
    <property type="entry name" value="Immunoglobulins"/>
    <property type="match status" value="1"/>
</dbReference>
<dbReference type="InterPro" id="IPR013783">
    <property type="entry name" value="Ig-like_fold"/>
</dbReference>
<keyword evidence="2" id="KW-0812">Transmembrane</keyword>
<dbReference type="SUPFAM" id="SSF52058">
    <property type="entry name" value="L domain-like"/>
    <property type="match status" value="2"/>
</dbReference>
<dbReference type="Gene3D" id="3.80.10.10">
    <property type="entry name" value="Ribonuclease Inhibitor"/>
    <property type="match status" value="5"/>
</dbReference>
<dbReference type="InterPro" id="IPR003961">
    <property type="entry name" value="FN3_dom"/>
</dbReference>
<dbReference type="InterPro" id="IPR032675">
    <property type="entry name" value="LRR_dom_sf"/>
</dbReference>
<accession>A0ABR7MRB7</accession>
<dbReference type="InterPro" id="IPR036116">
    <property type="entry name" value="FN3_sf"/>
</dbReference>
<feature type="region of interest" description="Disordered" evidence="1">
    <location>
        <begin position="1383"/>
        <end position="1450"/>
    </location>
</feature>
<evidence type="ECO:0000313" key="6">
    <source>
        <dbReference type="Proteomes" id="UP000637513"/>
    </source>
</evidence>
<name>A0ABR7MRB7_9FIRM</name>
<evidence type="ECO:0000256" key="1">
    <source>
        <dbReference type="SAM" id="MobiDB-lite"/>
    </source>
</evidence>
<keyword evidence="2" id="KW-0472">Membrane</keyword>
<dbReference type="Gene3D" id="2.60.40.1120">
    <property type="entry name" value="Carboxypeptidase-like, regulatory domain"/>
    <property type="match status" value="1"/>
</dbReference>
<dbReference type="EMBL" id="JACRSW010000001">
    <property type="protein sequence ID" value="MBC8556338.1"/>
    <property type="molecule type" value="Genomic_DNA"/>
</dbReference>
<dbReference type="RefSeq" id="WP_249302406.1">
    <property type="nucleotide sequence ID" value="NZ_JACRSW010000001.1"/>
</dbReference>
<dbReference type="CDD" id="cd00063">
    <property type="entry name" value="FN3"/>
    <property type="match status" value="1"/>
</dbReference>
<evidence type="ECO:0000313" key="5">
    <source>
        <dbReference type="EMBL" id="MBC8556338.1"/>
    </source>
</evidence>
<keyword evidence="3" id="KW-0732">Signal</keyword>
<dbReference type="PROSITE" id="PS50853">
    <property type="entry name" value="FN3"/>
    <property type="match status" value="1"/>
</dbReference>
<dbReference type="SUPFAM" id="SSF49265">
    <property type="entry name" value="Fibronectin type III"/>
    <property type="match status" value="1"/>
</dbReference>
<dbReference type="PANTHER" id="PTHR45661:SF3">
    <property type="entry name" value="IG-LIKE DOMAIN-CONTAINING PROTEIN"/>
    <property type="match status" value="1"/>
</dbReference>
<gene>
    <name evidence="5" type="ORF">H8700_01180</name>
</gene>
<evidence type="ECO:0000256" key="3">
    <source>
        <dbReference type="SAM" id="SignalP"/>
    </source>
</evidence>
<keyword evidence="2" id="KW-1133">Transmembrane helix</keyword>
<comment type="caution">
    <text evidence="5">The sequence shown here is derived from an EMBL/GenBank/DDBJ whole genome shotgun (WGS) entry which is preliminary data.</text>
</comment>
<dbReference type="InterPro" id="IPR053139">
    <property type="entry name" value="Surface_bspA-like"/>
</dbReference>
<dbReference type="Pfam" id="PF13306">
    <property type="entry name" value="LRR_5"/>
    <property type="match status" value="5"/>
</dbReference>
<dbReference type="InterPro" id="IPR026906">
    <property type="entry name" value="LRR_5"/>
</dbReference>
<reference evidence="5 6" key="1">
    <citation type="submission" date="2020-08" db="EMBL/GenBank/DDBJ databases">
        <title>Genome public.</title>
        <authorList>
            <person name="Liu C."/>
            <person name="Sun Q."/>
        </authorList>
    </citation>
    <scope>NUCLEOTIDE SEQUENCE [LARGE SCALE GENOMIC DNA]</scope>
    <source>
        <strain evidence="5 6">BX3</strain>
    </source>
</reference>
<dbReference type="SUPFAM" id="SSF49464">
    <property type="entry name" value="Carboxypeptidase regulatory domain-like"/>
    <property type="match status" value="1"/>
</dbReference>
<evidence type="ECO:0000259" key="4">
    <source>
        <dbReference type="PROSITE" id="PS50853"/>
    </source>
</evidence>
<protein>
    <submittedName>
        <fullName evidence="5">Leucine-rich repeat protein</fullName>
    </submittedName>
</protein>
<feature type="domain" description="Fibronectin type-III" evidence="4">
    <location>
        <begin position="1442"/>
        <end position="1534"/>
    </location>
</feature>
<feature type="compositionally biased region" description="Low complexity" evidence="1">
    <location>
        <begin position="1393"/>
        <end position="1439"/>
    </location>
</feature>
<sequence length="1534" mass="168967">MKMFRKIASIVLTVAIVLNGIPANSSVAKAETKTYTNGDYSYTLSEDEEGNNVATITRYTGLATSITVPESLDGYKVISIGNRAFMNDTNLSNLVIQDNIISIGTEAFRNIKKLSSVKLSSNIVTIDSAAFAGCTTLKQIEIPASLEKTALEYDFTGPFSGSGLETVSFEEGTTRVAQRLFKGCEKLKKIALPNGIKTIDVGAFFNCTALETIKMPDTVTAIQNEAFRYDAKLSKVKLSSNLKTINSAAFAGCTSLKQIEIPASLEKTALDYDFTGPFSESGLETISFEEGTTRVAQRLFRGCEKLTAVTIPDSVTTIDEGAFRDAKGLKEVKLPSSLESIGVSAFYNCTSLEKIEIPDTVTAIQNEAFRFDTKLAEVKLSSNLKTINSAAFAGCTSLKQIKIPASLEKTALDYDFTGPFSGSGLEAVSFEEGTTRVAQRLFRGCEKLTAVTIPDSVTTIDEGAFRDAKGLKKVKLSSSLKSIGVSAFYNCTSLEKIEIPDTVTAIENEAFRFDTKLAEVKLSPNLKTINSAAFASCTSLKQIEIPASLEKTALEYDFTGPFSDSGLENVSFAKGIKKIPQRLFKGCKQIKEFVVPDGVTSIDLEAFNGCSNMTNISLPLSIEKIEDGAFSNCTSLQTIKLPNGITDIGNNVFWGCDSVVAYCNYYTNNAIRCIDQNLSFAPSDEKFVDTENKILDRKKSYFYAGMDNVSSSGYLPMTIHFDVKNKWKGELSDQKVVTYIPKYTELVEDSIKVNGTMIHNYNYDEGRRQLTIPVNADSGAISYSIKIKSKEKVVSYAYLSANKNGSNTIENIDVVNETFKGITLSAPDTVSEGKIKVSGIAPASTDIDLYIDGEKQGTVTSLKNGSWSGEITIADPMDCYTYYIEARCIDEYDADISASKDVGYKENAPELESLTLEYNEHDVIKTCDVMNTNGTKPRIYYVPDTPFTFKAGFSNNENIEKVYITSTRNNEKKLMEATYDAASGLYVASGFFDETNTSYVPGTIGVEYREKMKSVNASEDFDITPYQEIMKKDTEKAKIDYEVNTDKEVKATFVFSEFAQGLDKAIIKAGVKYIDTVGYSSLEEIYKVCGMDGTIIKYIVPGVDGKSYILNMDFSDPDKINMLLYDAFDVGSKIADEVISFNMDMSEFGSEQYMKWDMAHNVLGNVTKAVGFAYKAYGIYMDYYDLIDEIDKSDSIQDKYAAKQKALELRQDQLAFTALTMIMPMLVAGSTMAAPVMAFSVLLGAISALSGTIYDMRVANIKGQTFKLNFVIDPSGYVYDGTTNDKIEGATVTAYWIPYDDSDDFWTNKPSDTEYGTKWNAQEYEQENALLTNADGKYAWDVPEGWWRIKCEKEGYQTTWSDWMTVPPVQTDVNIAMYKIGVEKPSNDGNDQPSQPSDKPSQPTTSTQPTTPTQSAAPTQPTSPSAGPGSSSTSSSAKITKPKKAVIRSAKNVSKRTVKLSLKKLASNGYQIQIATNKKFTKGRKTYATTKVSYSIKKLKKGKNYYIRVRGYNRNGSKKLYGKWSTVKKIKIKK</sequence>
<feature type="signal peptide" evidence="3">
    <location>
        <begin position="1"/>
        <end position="30"/>
    </location>
</feature>
<dbReference type="InterPro" id="IPR008969">
    <property type="entry name" value="CarboxyPept-like_regulatory"/>
</dbReference>